<proteinExistence type="predicted"/>
<organism evidence="1 2">
    <name type="scientific">Punica granatum</name>
    <name type="common">Pomegranate</name>
    <dbReference type="NCBI Taxonomy" id="22663"/>
    <lineage>
        <taxon>Eukaryota</taxon>
        <taxon>Viridiplantae</taxon>
        <taxon>Streptophyta</taxon>
        <taxon>Embryophyta</taxon>
        <taxon>Tracheophyta</taxon>
        <taxon>Spermatophyta</taxon>
        <taxon>Magnoliopsida</taxon>
        <taxon>eudicotyledons</taxon>
        <taxon>Gunneridae</taxon>
        <taxon>Pentapetalae</taxon>
        <taxon>rosids</taxon>
        <taxon>malvids</taxon>
        <taxon>Myrtales</taxon>
        <taxon>Lythraceae</taxon>
        <taxon>Punica</taxon>
    </lineage>
</organism>
<dbReference type="AlphaFoldDB" id="A0A218WPY7"/>
<dbReference type="Proteomes" id="UP000197138">
    <property type="component" value="Unassembled WGS sequence"/>
</dbReference>
<accession>A0A218WPY7</accession>
<evidence type="ECO:0000313" key="2">
    <source>
        <dbReference type="Proteomes" id="UP000197138"/>
    </source>
</evidence>
<evidence type="ECO:0000313" key="1">
    <source>
        <dbReference type="EMBL" id="OWM74062.1"/>
    </source>
</evidence>
<name>A0A218WPY7_PUNGR</name>
<protein>
    <submittedName>
        <fullName evidence="1">Uncharacterized protein</fullName>
    </submittedName>
</protein>
<dbReference type="EMBL" id="MTKT01003794">
    <property type="protein sequence ID" value="OWM74062.1"/>
    <property type="molecule type" value="Genomic_DNA"/>
</dbReference>
<sequence>MDYRRQNLISILTIRVLGTNDAARPSDNPTFLDLRSRRSTNGINLEPPTVSTEGYIDRQLEGYVDCPICNVHEDSDVFAQLDPVEGQEREEALLVLTLPESRL</sequence>
<gene>
    <name evidence="1" type="ORF">CDL15_Pgr008373</name>
</gene>
<reference evidence="2" key="1">
    <citation type="journal article" date="2017" name="Plant J.">
        <title>The pomegranate (Punica granatum L.) genome and the genomics of punicalagin biosynthesis.</title>
        <authorList>
            <person name="Qin G."/>
            <person name="Xu C."/>
            <person name="Ming R."/>
            <person name="Tang H."/>
            <person name="Guyot R."/>
            <person name="Kramer E.M."/>
            <person name="Hu Y."/>
            <person name="Yi X."/>
            <person name="Qi Y."/>
            <person name="Xu X."/>
            <person name="Gao Z."/>
            <person name="Pan H."/>
            <person name="Jian J."/>
            <person name="Tian Y."/>
            <person name="Yue Z."/>
            <person name="Xu Y."/>
        </authorList>
    </citation>
    <scope>NUCLEOTIDE SEQUENCE [LARGE SCALE GENOMIC DNA]</scope>
    <source>
        <strain evidence="2">cv. Dabenzi</strain>
    </source>
</reference>
<comment type="caution">
    <text evidence="1">The sequence shown here is derived from an EMBL/GenBank/DDBJ whole genome shotgun (WGS) entry which is preliminary data.</text>
</comment>